<dbReference type="PANTHER" id="PTHR13634:SF0">
    <property type="entry name" value="RIBOSOME BIOGENESIS PROTEIN BRX1 HOMOLOG"/>
    <property type="match status" value="1"/>
</dbReference>
<dbReference type="PANTHER" id="PTHR13634">
    <property type="entry name" value="RIBOSOME BIOGENESIS PROTEIN BRIX"/>
    <property type="match status" value="1"/>
</dbReference>
<evidence type="ECO:0000313" key="9">
    <source>
        <dbReference type="Proteomes" id="UP000694865"/>
    </source>
</evidence>
<evidence type="ECO:0000256" key="3">
    <source>
        <dbReference type="ARBA" id="ARBA00006369"/>
    </source>
</evidence>
<feature type="compositionally biased region" description="Basic residues" evidence="7">
    <location>
        <begin position="14"/>
        <end position="27"/>
    </location>
</feature>
<evidence type="ECO:0000256" key="7">
    <source>
        <dbReference type="SAM" id="MobiDB-lite"/>
    </source>
</evidence>
<keyword evidence="9" id="KW-1185">Reference proteome</keyword>
<comment type="similarity">
    <text evidence="3">Belongs to the BRX1 family.</text>
</comment>
<feature type="domain" description="Brix" evidence="8">
    <location>
        <begin position="52"/>
        <end position="241"/>
    </location>
</feature>
<dbReference type="SMART" id="SM00879">
    <property type="entry name" value="Brix"/>
    <property type="match status" value="1"/>
</dbReference>
<evidence type="ECO:0000256" key="5">
    <source>
        <dbReference type="ARBA" id="ARBA00022517"/>
    </source>
</evidence>
<organism evidence="9 10">
    <name type="scientific">Saccoglossus kowalevskii</name>
    <name type="common">Acorn worm</name>
    <dbReference type="NCBI Taxonomy" id="10224"/>
    <lineage>
        <taxon>Eukaryota</taxon>
        <taxon>Metazoa</taxon>
        <taxon>Hemichordata</taxon>
        <taxon>Enteropneusta</taxon>
        <taxon>Harrimaniidae</taxon>
        <taxon>Saccoglossus</taxon>
    </lineage>
</organism>
<dbReference type="GeneID" id="100366386"/>
<gene>
    <name evidence="10" type="primary">LOC100366386</name>
</gene>
<proteinExistence type="inferred from homology"/>
<evidence type="ECO:0000313" key="10">
    <source>
        <dbReference type="RefSeq" id="XP_002741649.1"/>
    </source>
</evidence>
<comment type="function">
    <text evidence="1">Required for biogenesis of the 60S ribosomal subunit.</text>
</comment>
<evidence type="ECO:0000256" key="2">
    <source>
        <dbReference type="ARBA" id="ARBA00004604"/>
    </source>
</evidence>
<dbReference type="RefSeq" id="XP_002741649.1">
    <property type="nucleotide sequence ID" value="XM_002741603.2"/>
</dbReference>
<name>A0ABM0H0S2_SACKO</name>
<dbReference type="Proteomes" id="UP000694865">
    <property type="component" value="Unplaced"/>
</dbReference>
<keyword evidence="5" id="KW-0690">Ribosome biogenesis</keyword>
<evidence type="ECO:0000256" key="6">
    <source>
        <dbReference type="ARBA" id="ARBA00023242"/>
    </source>
</evidence>
<evidence type="ECO:0000256" key="4">
    <source>
        <dbReference type="ARBA" id="ARBA00020522"/>
    </source>
</evidence>
<dbReference type="Pfam" id="PF04427">
    <property type="entry name" value="Brix"/>
    <property type="match status" value="1"/>
</dbReference>
<dbReference type="PROSITE" id="PS50833">
    <property type="entry name" value="BRIX"/>
    <property type="match status" value="1"/>
</dbReference>
<protein>
    <recommendedName>
        <fullName evidence="4">Ribosome biogenesis protein BRX1 homolog</fullName>
    </recommendedName>
</protein>
<accession>A0ABM0H0S2</accession>
<sequence>MAKRKGTTEQSQNKVKKLKKSRSLSKKVPRERNSTSTSTEGLLKKRKWINKTRVLIFCSRGISYRGRHLMNDLRRLMPHSKPDVKMEKKDGLFLVNEICEIKNCNKVIYFEAKKKKDLYMWIANSPNGPSAKFLIENLHTMDELKMTGNCLKGSRPILSFDSSFGGEPHYALLKEVFTQIFSTPYHHPKSQPFVDHVYTFSVGDNRIWFRNYQIVEEDGSLAEVGPRFVLNLIKIFGGSFIGPTLYENPHYKSPNEQRRDLKREASLRYQNRIQSKAVLDQRREQSKDTSYKMDTTDEVFFTIKPEDAEGLAKSTFYRKK</sequence>
<evidence type="ECO:0000256" key="1">
    <source>
        <dbReference type="ARBA" id="ARBA00003439"/>
    </source>
</evidence>
<dbReference type="InterPro" id="IPR026532">
    <property type="entry name" value="BRX1"/>
</dbReference>
<reference evidence="10" key="1">
    <citation type="submission" date="2025-08" db="UniProtKB">
        <authorList>
            <consortium name="RefSeq"/>
        </authorList>
    </citation>
    <scope>IDENTIFICATION</scope>
    <source>
        <tissue evidence="10">Testes</tissue>
    </source>
</reference>
<evidence type="ECO:0000259" key="8">
    <source>
        <dbReference type="PROSITE" id="PS50833"/>
    </source>
</evidence>
<dbReference type="SUPFAM" id="SSF52954">
    <property type="entry name" value="Class II aaRS ABD-related"/>
    <property type="match status" value="1"/>
</dbReference>
<comment type="subcellular location">
    <subcellularLocation>
        <location evidence="2">Nucleus</location>
        <location evidence="2">Nucleolus</location>
    </subcellularLocation>
</comment>
<dbReference type="InterPro" id="IPR007109">
    <property type="entry name" value="Brix"/>
</dbReference>
<dbReference type="Gene3D" id="3.40.50.10480">
    <property type="entry name" value="Probable brix-domain ribosomal biogenesis protein"/>
    <property type="match status" value="1"/>
</dbReference>
<feature type="region of interest" description="Disordered" evidence="7">
    <location>
        <begin position="1"/>
        <end position="41"/>
    </location>
</feature>
<keyword evidence="6" id="KW-0539">Nucleus</keyword>